<keyword evidence="5" id="KW-0175">Coiled coil</keyword>
<keyword evidence="3" id="KW-0862">Zinc</keyword>
<dbReference type="Gene3D" id="3.30.40.10">
    <property type="entry name" value="Zinc/RING finger domain, C3HC4 (zinc finger)"/>
    <property type="match status" value="1"/>
</dbReference>
<feature type="domain" description="RING-type" evidence="6">
    <location>
        <begin position="7"/>
        <end position="48"/>
    </location>
</feature>
<dbReference type="GO" id="GO:0008270">
    <property type="term" value="F:zinc ion binding"/>
    <property type="evidence" value="ECO:0007669"/>
    <property type="project" value="UniProtKB-KW"/>
</dbReference>
<organism evidence="7 8">
    <name type="scientific">Piloderma croceum (strain F 1598)</name>
    <dbReference type="NCBI Taxonomy" id="765440"/>
    <lineage>
        <taxon>Eukaryota</taxon>
        <taxon>Fungi</taxon>
        <taxon>Dikarya</taxon>
        <taxon>Basidiomycota</taxon>
        <taxon>Agaricomycotina</taxon>
        <taxon>Agaricomycetes</taxon>
        <taxon>Agaricomycetidae</taxon>
        <taxon>Atheliales</taxon>
        <taxon>Atheliaceae</taxon>
        <taxon>Piloderma</taxon>
    </lineage>
</organism>
<protein>
    <recommendedName>
        <fullName evidence="6">RING-type domain-containing protein</fullName>
    </recommendedName>
</protein>
<dbReference type="Pfam" id="PF00097">
    <property type="entry name" value="zf-C3HC4"/>
    <property type="match status" value="1"/>
</dbReference>
<keyword evidence="2 4" id="KW-0863">Zinc-finger</keyword>
<dbReference type="InParanoid" id="A0A0C3BUR8"/>
<evidence type="ECO:0000313" key="8">
    <source>
        <dbReference type="Proteomes" id="UP000054166"/>
    </source>
</evidence>
<keyword evidence="1" id="KW-0479">Metal-binding</keyword>
<dbReference type="EMBL" id="KN832973">
    <property type="protein sequence ID" value="KIM90288.1"/>
    <property type="molecule type" value="Genomic_DNA"/>
</dbReference>
<dbReference type="SMART" id="SM00184">
    <property type="entry name" value="RING"/>
    <property type="match status" value="1"/>
</dbReference>
<reference evidence="7 8" key="1">
    <citation type="submission" date="2014-04" db="EMBL/GenBank/DDBJ databases">
        <authorList>
            <consortium name="DOE Joint Genome Institute"/>
            <person name="Kuo A."/>
            <person name="Tarkka M."/>
            <person name="Buscot F."/>
            <person name="Kohler A."/>
            <person name="Nagy L.G."/>
            <person name="Floudas D."/>
            <person name="Copeland A."/>
            <person name="Barry K.W."/>
            <person name="Cichocki N."/>
            <person name="Veneault-Fourrey C."/>
            <person name="LaButti K."/>
            <person name="Lindquist E.A."/>
            <person name="Lipzen A."/>
            <person name="Lundell T."/>
            <person name="Morin E."/>
            <person name="Murat C."/>
            <person name="Sun H."/>
            <person name="Tunlid A."/>
            <person name="Henrissat B."/>
            <person name="Grigoriev I.V."/>
            <person name="Hibbett D.S."/>
            <person name="Martin F."/>
            <person name="Nordberg H.P."/>
            <person name="Cantor M.N."/>
            <person name="Hua S.X."/>
        </authorList>
    </citation>
    <scope>NUCLEOTIDE SEQUENCE [LARGE SCALE GENOMIC DNA]</scope>
    <source>
        <strain evidence="7 8">F 1598</strain>
    </source>
</reference>
<dbReference type="AlphaFoldDB" id="A0A0C3BUR8"/>
<keyword evidence="8" id="KW-1185">Reference proteome</keyword>
<evidence type="ECO:0000259" key="6">
    <source>
        <dbReference type="PROSITE" id="PS50089"/>
    </source>
</evidence>
<feature type="non-terminal residue" evidence="7">
    <location>
        <position position="1"/>
    </location>
</feature>
<feature type="coiled-coil region" evidence="5">
    <location>
        <begin position="208"/>
        <end position="242"/>
    </location>
</feature>
<gene>
    <name evidence="7" type="ORF">PILCRDRAFT_812017</name>
</gene>
<dbReference type="OrthoDB" id="6105938at2759"/>
<dbReference type="CDD" id="cd16449">
    <property type="entry name" value="RING-HC"/>
    <property type="match status" value="1"/>
</dbReference>
<dbReference type="PROSITE" id="PS00518">
    <property type="entry name" value="ZF_RING_1"/>
    <property type="match status" value="1"/>
</dbReference>
<sequence>MDQRLHCAVCKEWSPLEHILSFRCGHCFCVPCIANWKDAGGSRCPSCRHVIKNDSGHRLYITIGDADTLSSEDEPVSDGLSVAVVKQVKYVTKRLDRMDATASLKTVKKAEENLVKLADALEADGLVEELLAAISNFKERVIPVYTLLDDRQRQINELRARQTILEQDNERQLLSQLSKIEALEECQRDWQAEKMNARRLADEAILSAEKAMNETLALRQENERLLDERAKVLKNIAREKEKDEELKKYKYFCDEYKKTVDMRFMQPLYETNLIF</sequence>
<dbReference type="InterPro" id="IPR017907">
    <property type="entry name" value="Znf_RING_CS"/>
</dbReference>
<dbReference type="STRING" id="765440.A0A0C3BUR8"/>
<dbReference type="PROSITE" id="PS50089">
    <property type="entry name" value="ZF_RING_2"/>
    <property type="match status" value="1"/>
</dbReference>
<dbReference type="HOGENOM" id="CLU_1012352_0_0_1"/>
<evidence type="ECO:0000256" key="1">
    <source>
        <dbReference type="ARBA" id="ARBA00022723"/>
    </source>
</evidence>
<dbReference type="InterPro" id="IPR018957">
    <property type="entry name" value="Znf_C3HC4_RING-type"/>
</dbReference>
<evidence type="ECO:0000256" key="2">
    <source>
        <dbReference type="ARBA" id="ARBA00022771"/>
    </source>
</evidence>
<reference evidence="8" key="2">
    <citation type="submission" date="2015-01" db="EMBL/GenBank/DDBJ databases">
        <title>Evolutionary Origins and Diversification of the Mycorrhizal Mutualists.</title>
        <authorList>
            <consortium name="DOE Joint Genome Institute"/>
            <consortium name="Mycorrhizal Genomics Consortium"/>
            <person name="Kohler A."/>
            <person name="Kuo A."/>
            <person name="Nagy L.G."/>
            <person name="Floudas D."/>
            <person name="Copeland A."/>
            <person name="Barry K.W."/>
            <person name="Cichocki N."/>
            <person name="Veneault-Fourrey C."/>
            <person name="LaButti K."/>
            <person name="Lindquist E.A."/>
            <person name="Lipzen A."/>
            <person name="Lundell T."/>
            <person name="Morin E."/>
            <person name="Murat C."/>
            <person name="Riley R."/>
            <person name="Ohm R."/>
            <person name="Sun H."/>
            <person name="Tunlid A."/>
            <person name="Henrissat B."/>
            <person name="Grigoriev I.V."/>
            <person name="Hibbett D.S."/>
            <person name="Martin F."/>
        </authorList>
    </citation>
    <scope>NUCLEOTIDE SEQUENCE [LARGE SCALE GENOMIC DNA]</scope>
    <source>
        <strain evidence="8">F 1598</strain>
    </source>
</reference>
<accession>A0A0C3BUR8</accession>
<dbReference type="SUPFAM" id="SSF57850">
    <property type="entry name" value="RING/U-box"/>
    <property type="match status" value="1"/>
</dbReference>
<dbReference type="InterPro" id="IPR001841">
    <property type="entry name" value="Znf_RING"/>
</dbReference>
<name>A0A0C3BUR8_PILCF</name>
<evidence type="ECO:0000256" key="3">
    <source>
        <dbReference type="ARBA" id="ARBA00022833"/>
    </source>
</evidence>
<evidence type="ECO:0000313" key="7">
    <source>
        <dbReference type="EMBL" id="KIM90288.1"/>
    </source>
</evidence>
<proteinExistence type="predicted"/>
<evidence type="ECO:0000256" key="5">
    <source>
        <dbReference type="SAM" id="Coils"/>
    </source>
</evidence>
<evidence type="ECO:0000256" key="4">
    <source>
        <dbReference type="PROSITE-ProRule" id="PRU00175"/>
    </source>
</evidence>
<dbReference type="InterPro" id="IPR013083">
    <property type="entry name" value="Znf_RING/FYVE/PHD"/>
</dbReference>
<dbReference type="Proteomes" id="UP000054166">
    <property type="component" value="Unassembled WGS sequence"/>
</dbReference>